<protein>
    <recommendedName>
        <fullName evidence="5">DUF2946 family protein</fullName>
    </recommendedName>
</protein>
<evidence type="ECO:0008006" key="5">
    <source>
        <dbReference type="Google" id="ProtNLM"/>
    </source>
</evidence>
<evidence type="ECO:0000256" key="2">
    <source>
        <dbReference type="SAM" id="Phobius"/>
    </source>
</evidence>
<accession>A0A4R3MKU9</accession>
<sequence length="167" mass="17382">MHSRLARGPLRTGLLGRCATVSLPIRPRVHYNGSVLLRGAIDPIFRERRPLAMLAVLALMLPSLFALAGLHPPLATTRLADGTVIICTDEGFARVAADDPATERHDLPCCIVCAHPQAPAVLVGAGPAADLGPGDGRRGDPIPPDQFAGSGIRHGPGAIRAPPAQPV</sequence>
<dbReference type="Proteomes" id="UP000295678">
    <property type="component" value="Unassembled WGS sequence"/>
</dbReference>
<gene>
    <name evidence="3" type="ORF">EDC22_101243</name>
</gene>
<keyword evidence="4" id="KW-1185">Reference proteome</keyword>
<evidence type="ECO:0000256" key="1">
    <source>
        <dbReference type="SAM" id="MobiDB-lite"/>
    </source>
</evidence>
<proteinExistence type="predicted"/>
<keyword evidence="2" id="KW-0812">Transmembrane</keyword>
<keyword evidence="2" id="KW-1133">Transmembrane helix</keyword>
<evidence type="ECO:0000313" key="3">
    <source>
        <dbReference type="EMBL" id="TCT13378.1"/>
    </source>
</evidence>
<keyword evidence="2" id="KW-0472">Membrane</keyword>
<reference evidence="3 4" key="1">
    <citation type="submission" date="2019-03" db="EMBL/GenBank/DDBJ databases">
        <title>Genomic Encyclopedia of Type Strains, Phase IV (KMG-IV): sequencing the most valuable type-strain genomes for metagenomic binning, comparative biology and taxonomic classification.</title>
        <authorList>
            <person name="Goeker M."/>
        </authorList>
    </citation>
    <scope>NUCLEOTIDE SEQUENCE [LARGE SCALE GENOMIC DNA]</scope>
    <source>
        <strain evidence="3 4">DSM 19345</strain>
    </source>
</reference>
<name>A0A4R3MKU9_9HYPH</name>
<comment type="caution">
    <text evidence="3">The sequence shown here is derived from an EMBL/GenBank/DDBJ whole genome shotgun (WGS) entry which is preliminary data.</text>
</comment>
<dbReference type="AlphaFoldDB" id="A0A4R3MKU9"/>
<organism evidence="3 4">
    <name type="scientific">Tepidamorphus gemmatus</name>
    <dbReference type="NCBI Taxonomy" id="747076"/>
    <lineage>
        <taxon>Bacteria</taxon>
        <taxon>Pseudomonadati</taxon>
        <taxon>Pseudomonadota</taxon>
        <taxon>Alphaproteobacteria</taxon>
        <taxon>Hyphomicrobiales</taxon>
        <taxon>Tepidamorphaceae</taxon>
        <taxon>Tepidamorphus</taxon>
    </lineage>
</organism>
<feature type="region of interest" description="Disordered" evidence="1">
    <location>
        <begin position="129"/>
        <end position="167"/>
    </location>
</feature>
<dbReference type="EMBL" id="SMAK01000001">
    <property type="protein sequence ID" value="TCT13378.1"/>
    <property type="molecule type" value="Genomic_DNA"/>
</dbReference>
<feature type="transmembrane region" description="Helical" evidence="2">
    <location>
        <begin position="51"/>
        <end position="70"/>
    </location>
</feature>
<evidence type="ECO:0000313" key="4">
    <source>
        <dbReference type="Proteomes" id="UP000295678"/>
    </source>
</evidence>